<dbReference type="PANTHER" id="PTHR45138:SF9">
    <property type="entry name" value="DIGUANYLATE CYCLASE DGCM-RELATED"/>
    <property type="match status" value="1"/>
</dbReference>
<name>A0A9X2KX38_9GAMM</name>
<dbReference type="InterPro" id="IPR050469">
    <property type="entry name" value="Diguanylate_Cyclase"/>
</dbReference>
<evidence type="ECO:0000256" key="3">
    <source>
        <dbReference type="SAM" id="Phobius"/>
    </source>
</evidence>
<feature type="domain" description="GGDEF" evidence="4">
    <location>
        <begin position="173"/>
        <end position="296"/>
    </location>
</feature>
<dbReference type="RefSeq" id="WP_253968909.1">
    <property type="nucleotide sequence ID" value="NZ_JAMFTH010000006.1"/>
</dbReference>
<feature type="transmembrane region" description="Helical" evidence="3">
    <location>
        <begin position="105"/>
        <end position="122"/>
    </location>
</feature>
<dbReference type="NCBIfam" id="TIGR00254">
    <property type="entry name" value="GGDEF"/>
    <property type="match status" value="1"/>
</dbReference>
<evidence type="ECO:0000313" key="5">
    <source>
        <dbReference type="EMBL" id="MCP8900615.1"/>
    </source>
</evidence>
<evidence type="ECO:0000313" key="6">
    <source>
        <dbReference type="Proteomes" id="UP001139319"/>
    </source>
</evidence>
<dbReference type="PROSITE" id="PS50887">
    <property type="entry name" value="GGDEF"/>
    <property type="match status" value="1"/>
</dbReference>
<comment type="catalytic activity">
    <reaction evidence="2">
        <text>2 GTP = 3',3'-c-di-GMP + 2 diphosphate</text>
        <dbReference type="Rhea" id="RHEA:24898"/>
        <dbReference type="ChEBI" id="CHEBI:33019"/>
        <dbReference type="ChEBI" id="CHEBI:37565"/>
        <dbReference type="ChEBI" id="CHEBI:58805"/>
        <dbReference type="EC" id="2.7.7.65"/>
    </reaction>
</comment>
<sequence>MSHFSRALLTLLGTLLLCLLWTAGAFTSGTILPTSDVNSLFFSADLALTVLTFTLLWLCCFAPIRRPIAVLLVTGSGLLFLTVWHRLLSNLITDLPLSMITTWRWLPVAAVGLITLGFVRLIKAYRLSRLLLGSYRQVEHSLSTRDQLTQLFNRRYFYSQGSELLNSHQANQQCSTLIMLVLHNLADINREHGLQAGDAVLSELGRVLLKNTRRNDIAARVSGRKLAVFLPHTDAQQAGPLAERIVAMLKKVEITNDTGERELISLRVGLEMQQSQPGDSLETLEDRNRAALNRAA</sequence>
<accession>A0A9X2KX38</accession>
<keyword evidence="6" id="KW-1185">Reference proteome</keyword>
<dbReference type="AlphaFoldDB" id="A0A9X2KX38"/>
<dbReference type="InterPro" id="IPR000160">
    <property type="entry name" value="GGDEF_dom"/>
</dbReference>
<reference evidence="5" key="2">
    <citation type="submission" date="2023-01" db="EMBL/GenBank/DDBJ databases">
        <title>Gilvimarinus xylanilyticus HB14 isolated from Caulerpa lentillifera aquaculture base in Hainan, China.</title>
        <authorList>
            <person name="Zhang Y.-J."/>
        </authorList>
    </citation>
    <scope>NUCLEOTIDE SEQUENCE</scope>
    <source>
        <strain evidence="5">HB14</strain>
    </source>
</reference>
<dbReference type="PANTHER" id="PTHR45138">
    <property type="entry name" value="REGULATORY COMPONENTS OF SENSORY TRANSDUCTION SYSTEM"/>
    <property type="match status" value="1"/>
</dbReference>
<dbReference type="GO" id="GO:1902201">
    <property type="term" value="P:negative regulation of bacterial-type flagellum-dependent cell motility"/>
    <property type="evidence" value="ECO:0007669"/>
    <property type="project" value="TreeGrafter"/>
</dbReference>
<keyword evidence="3" id="KW-0812">Transmembrane</keyword>
<dbReference type="GO" id="GO:0005886">
    <property type="term" value="C:plasma membrane"/>
    <property type="evidence" value="ECO:0007669"/>
    <property type="project" value="TreeGrafter"/>
</dbReference>
<proteinExistence type="predicted"/>
<feature type="transmembrane region" description="Helical" evidence="3">
    <location>
        <begin position="68"/>
        <end position="85"/>
    </location>
</feature>
<dbReference type="Gene3D" id="3.30.70.270">
    <property type="match status" value="1"/>
</dbReference>
<feature type="transmembrane region" description="Helical" evidence="3">
    <location>
        <begin position="41"/>
        <end position="61"/>
    </location>
</feature>
<organism evidence="5 6">
    <name type="scientific">Gilvimarinus xylanilyticus</name>
    <dbReference type="NCBI Taxonomy" id="2944139"/>
    <lineage>
        <taxon>Bacteria</taxon>
        <taxon>Pseudomonadati</taxon>
        <taxon>Pseudomonadota</taxon>
        <taxon>Gammaproteobacteria</taxon>
        <taxon>Cellvibrionales</taxon>
        <taxon>Cellvibrionaceae</taxon>
        <taxon>Gilvimarinus</taxon>
    </lineage>
</organism>
<gene>
    <name evidence="5" type="ORF">M6D89_15005</name>
</gene>
<dbReference type="EC" id="2.7.7.65" evidence="1"/>
<dbReference type="SMART" id="SM00267">
    <property type="entry name" value="GGDEF"/>
    <property type="match status" value="1"/>
</dbReference>
<dbReference type="InterPro" id="IPR029787">
    <property type="entry name" value="Nucleotide_cyclase"/>
</dbReference>
<keyword evidence="3" id="KW-0472">Membrane</keyword>
<dbReference type="Pfam" id="PF00990">
    <property type="entry name" value="GGDEF"/>
    <property type="match status" value="1"/>
</dbReference>
<evidence type="ECO:0000256" key="1">
    <source>
        <dbReference type="ARBA" id="ARBA00012528"/>
    </source>
</evidence>
<keyword evidence="3" id="KW-1133">Transmembrane helix</keyword>
<dbReference type="GO" id="GO:0052621">
    <property type="term" value="F:diguanylate cyclase activity"/>
    <property type="evidence" value="ECO:0007669"/>
    <property type="project" value="UniProtKB-EC"/>
</dbReference>
<comment type="caution">
    <text evidence="5">The sequence shown here is derived from an EMBL/GenBank/DDBJ whole genome shotgun (WGS) entry which is preliminary data.</text>
</comment>
<dbReference type="CDD" id="cd01949">
    <property type="entry name" value="GGDEF"/>
    <property type="match status" value="1"/>
</dbReference>
<dbReference type="InterPro" id="IPR043128">
    <property type="entry name" value="Rev_trsase/Diguanyl_cyclase"/>
</dbReference>
<protein>
    <recommendedName>
        <fullName evidence="1">diguanylate cyclase</fullName>
        <ecNumber evidence="1">2.7.7.65</ecNumber>
    </recommendedName>
</protein>
<evidence type="ECO:0000259" key="4">
    <source>
        <dbReference type="PROSITE" id="PS50887"/>
    </source>
</evidence>
<dbReference type="GO" id="GO:0043709">
    <property type="term" value="P:cell adhesion involved in single-species biofilm formation"/>
    <property type="evidence" value="ECO:0007669"/>
    <property type="project" value="TreeGrafter"/>
</dbReference>
<evidence type="ECO:0000256" key="2">
    <source>
        <dbReference type="ARBA" id="ARBA00034247"/>
    </source>
</evidence>
<dbReference type="SUPFAM" id="SSF55073">
    <property type="entry name" value="Nucleotide cyclase"/>
    <property type="match status" value="1"/>
</dbReference>
<dbReference type="Proteomes" id="UP001139319">
    <property type="component" value="Unassembled WGS sequence"/>
</dbReference>
<reference evidence="5" key="1">
    <citation type="submission" date="2022-05" db="EMBL/GenBank/DDBJ databases">
        <authorList>
            <person name="Sun H.-N."/>
        </authorList>
    </citation>
    <scope>NUCLEOTIDE SEQUENCE</scope>
    <source>
        <strain evidence="5">HB14</strain>
    </source>
</reference>
<dbReference type="EMBL" id="JAMFTH010000006">
    <property type="protein sequence ID" value="MCP8900615.1"/>
    <property type="molecule type" value="Genomic_DNA"/>
</dbReference>